<sequence>MYLHNQELRKQIEFLLTVSKENYMRVLLINASNDTDTKDTFATFPNGLLFLAAVLENNGHEVKIYDTSVDDRHPDDFVAFDPKIVGFSVLTGPYIANALAQSERFKKLLPEAKIVWGNVHSSLTPGQVINESCVDYVIVGAGEQTLLELVEHLEDGFDNLEQIKGLVYKKGDQVLTNEPRPFIVNLDELPDPAWHLINVKKYWAISLNTSRGCPFHCSFCYNGPYHQGYRGEFSVDRIVGQITTLQKNFGVKYLRFLEDNFTANRKRLRAFCQVLIDKKIKLKWDCEARADLSESDIALMARAGCVAVGLGVETGSQRLLSFLEKDVDLARIEKTFWTLLAYKIKPNLYIMEALPSETIEDFNMTQQFLKRLDYPSYIYRRFVPSPGTRLFDYCVDRGHFKPPVTPIQWADFSARAPFEINLSEVPTPLIDNALADYAQTYTWRRLRFTLRHNPSYFKDVVLHPREFIRALVRLFKCSSLHTTPIMNIRSSISGFHLQQNETAINPT</sequence>
<evidence type="ECO:0000256" key="4">
    <source>
        <dbReference type="ARBA" id="ARBA00022691"/>
    </source>
</evidence>
<dbReference type="GO" id="GO:0046872">
    <property type="term" value="F:metal ion binding"/>
    <property type="evidence" value="ECO:0007669"/>
    <property type="project" value="UniProtKB-KW"/>
</dbReference>
<keyword evidence="6" id="KW-0408">Iron</keyword>
<dbReference type="Gene3D" id="3.40.50.280">
    <property type="entry name" value="Cobalamin-binding domain"/>
    <property type="match status" value="1"/>
</dbReference>
<evidence type="ECO:0000256" key="7">
    <source>
        <dbReference type="ARBA" id="ARBA00023014"/>
    </source>
</evidence>
<dbReference type="SUPFAM" id="SSF52242">
    <property type="entry name" value="Cobalamin (vitamin B12)-binding domain"/>
    <property type="match status" value="1"/>
</dbReference>
<proteinExistence type="predicted"/>
<feature type="domain" description="B12-binding" evidence="8">
    <location>
        <begin position="25"/>
        <end position="160"/>
    </location>
</feature>
<dbReference type="InterPro" id="IPR006158">
    <property type="entry name" value="Cobalamin-bd"/>
</dbReference>
<dbReference type="CDD" id="cd01335">
    <property type="entry name" value="Radical_SAM"/>
    <property type="match status" value="1"/>
</dbReference>
<evidence type="ECO:0000313" key="11">
    <source>
        <dbReference type="Proteomes" id="UP000235653"/>
    </source>
</evidence>
<keyword evidence="2" id="KW-0489">Methyltransferase</keyword>
<dbReference type="InterPro" id="IPR036724">
    <property type="entry name" value="Cobalamin-bd_sf"/>
</dbReference>
<evidence type="ECO:0000256" key="6">
    <source>
        <dbReference type="ARBA" id="ARBA00023004"/>
    </source>
</evidence>
<comment type="cofactor">
    <cofactor evidence="1">
        <name>[4Fe-4S] cluster</name>
        <dbReference type="ChEBI" id="CHEBI:49883"/>
    </cofactor>
</comment>
<feature type="domain" description="Radical SAM core" evidence="9">
    <location>
        <begin position="199"/>
        <end position="431"/>
    </location>
</feature>
<dbReference type="PANTHER" id="PTHR43409">
    <property type="entry name" value="ANAEROBIC MAGNESIUM-PROTOPORPHYRIN IX MONOMETHYL ESTER CYCLASE-RELATED"/>
    <property type="match status" value="1"/>
</dbReference>
<dbReference type="Proteomes" id="UP000235653">
    <property type="component" value="Unassembled WGS sequence"/>
</dbReference>
<dbReference type="EMBL" id="JQAN02000001">
    <property type="protein sequence ID" value="PPD59165.1"/>
    <property type="molecule type" value="Genomic_DNA"/>
</dbReference>
<keyword evidence="11" id="KW-1185">Reference proteome</keyword>
<dbReference type="SFLD" id="SFLDS00029">
    <property type="entry name" value="Radical_SAM"/>
    <property type="match status" value="1"/>
</dbReference>
<gene>
    <name evidence="10" type="ORF">JP09_000345</name>
</gene>
<dbReference type="OrthoDB" id="9801424at2"/>
<dbReference type="Gene3D" id="3.80.30.20">
    <property type="entry name" value="tm_1862 like domain"/>
    <property type="match status" value="1"/>
</dbReference>
<evidence type="ECO:0000313" key="10">
    <source>
        <dbReference type="EMBL" id="PPD59165.1"/>
    </source>
</evidence>
<dbReference type="AlphaFoldDB" id="A0A2P5PA64"/>
<dbReference type="InterPro" id="IPR007197">
    <property type="entry name" value="rSAM"/>
</dbReference>
<comment type="caution">
    <text evidence="10">The sequence shown here is derived from an EMBL/GenBank/DDBJ whole genome shotgun (WGS) entry which is preliminary data.</text>
</comment>
<dbReference type="SFLD" id="SFLDG01123">
    <property type="entry name" value="methyltransferase_(Class_B)"/>
    <property type="match status" value="1"/>
</dbReference>
<evidence type="ECO:0000256" key="3">
    <source>
        <dbReference type="ARBA" id="ARBA00022679"/>
    </source>
</evidence>
<keyword evidence="7" id="KW-0411">Iron-sulfur</keyword>
<dbReference type="GO" id="GO:0031419">
    <property type="term" value="F:cobalamin binding"/>
    <property type="evidence" value="ECO:0007669"/>
    <property type="project" value="InterPro"/>
</dbReference>
<organism evidence="10 11">
    <name type="scientific">Dehalogenimonas etheniformans</name>
    <dbReference type="NCBI Taxonomy" id="1536648"/>
    <lineage>
        <taxon>Bacteria</taxon>
        <taxon>Bacillati</taxon>
        <taxon>Chloroflexota</taxon>
        <taxon>Dehalococcoidia</taxon>
        <taxon>Dehalococcoidales</taxon>
        <taxon>Dehalococcoidaceae</taxon>
        <taxon>Dehalogenimonas</taxon>
    </lineage>
</organism>
<keyword evidence="5" id="KW-0479">Metal-binding</keyword>
<evidence type="ECO:0000259" key="9">
    <source>
        <dbReference type="PROSITE" id="PS51918"/>
    </source>
</evidence>
<dbReference type="InterPro" id="IPR034466">
    <property type="entry name" value="Methyltransferase_Class_B"/>
</dbReference>
<dbReference type="Pfam" id="PF02310">
    <property type="entry name" value="B12-binding"/>
    <property type="match status" value="1"/>
</dbReference>
<dbReference type="SUPFAM" id="SSF102114">
    <property type="entry name" value="Radical SAM enzymes"/>
    <property type="match status" value="1"/>
</dbReference>
<dbReference type="GO" id="GO:0003824">
    <property type="term" value="F:catalytic activity"/>
    <property type="evidence" value="ECO:0007669"/>
    <property type="project" value="InterPro"/>
</dbReference>
<evidence type="ECO:0000256" key="1">
    <source>
        <dbReference type="ARBA" id="ARBA00001966"/>
    </source>
</evidence>
<dbReference type="InterPro" id="IPR023404">
    <property type="entry name" value="rSAM_horseshoe"/>
</dbReference>
<dbReference type="SFLD" id="SFLDG01082">
    <property type="entry name" value="B12-binding_domain_containing"/>
    <property type="match status" value="1"/>
</dbReference>
<dbReference type="PROSITE" id="PS51332">
    <property type="entry name" value="B12_BINDING"/>
    <property type="match status" value="1"/>
</dbReference>
<dbReference type="GO" id="GO:0005829">
    <property type="term" value="C:cytosol"/>
    <property type="evidence" value="ECO:0007669"/>
    <property type="project" value="TreeGrafter"/>
</dbReference>
<dbReference type="Pfam" id="PF04055">
    <property type="entry name" value="Radical_SAM"/>
    <property type="match status" value="1"/>
</dbReference>
<name>A0A2P5PA64_9CHLR</name>
<evidence type="ECO:0000256" key="5">
    <source>
        <dbReference type="ARBA" id="ARBA00022723"/>
    </source>
</evidence>
<dbReference type="PANTHER" id="PTHR43409:SF7">
    <property type="entry name" value="BLL1977 PROTEIN"/>
    <property type="match status" value="1"/>
</dbReference>
<dbReference type="SMART" id="SM00729">
    <property type="entry name" value="Elp3"/>
    <property type="match status" value="1"/>
</dbReference>
<keyword evidence="4" id="KW-0949">S-adenosyl-L-methionine</keyword>
<reference evidence="10 11" key="1">
    <citation type="journal article" date="2017" name="ISME J.">
        <title>Grape pomace compost harbors organohalide-respiring Dehalogenimonas species with novel reductive dehalogenase genes.</title>
        <authorList>
            <person name="Yang Y."/>
            <person name="Higgins S.A."/>
            <person name="Yan J."/>
            <person name="Simsir B."/>
            <person name="Chourey K."/>
            <person name="Iyer R."/>
            <person name="Hettich R.L."/>
            <person name="Baldwin B."/>
            <person name="Ogles D.M."/>
            <person name="Loffler F.E."/>
        </authorList>
    </citation>
    <scope>NUCLEOTIDE SEQUENCE [LARGE SCALE GENOMIC DNA]</scope>
    <source>
        <strain evidence="10 11">GP</strain>
    </source>
</reference>
<dbReference type="GO" id="GO:0051539">
    <property type="term" value="F:4 iron, 4 sulfur cluster binding"/>
    <property type="evidence" value="ECO:0007669"/>
    <property type="project" value="UniProtKB-KW"/>
</dbReference>
<dbReference type="InterPro" id="IPR058240">
    <property type="entry name" value="rSAM_sf"/>
</dbReference>
<dbReference type="InterPro" id="IPR006638">
    <property type="entry name" value="Elp3/MiaA/NifB-like_rSAM"/>
</dbReference>
<dbReference type="CDD" id="cd02068">
    <property type="entry name" value="radical_SAM_B12_BD"/>
    <property type="match status" value="1"/>
</dbReference>
<keyword evidence="3" id="KW-0808">Transferase</keyword>
<dbReference type="PROSITE" id="PS51918">
    <property type="entry name" value="RADICAL_SAM"/>
    <property type="match status" value="1"/>
</dbReference>
<evidence type="ECO:0000256" key="2">
    <source>
        <dbReference type="ARBA" id="ARBA00022603"/>
    </source>
</evidence>
<evidence type="ECO:0000259" key="8">
    <source>
        <dbReference type="PROSITE" id="PS51332"/>
    </source>
</evidence>
<accession>A0A2P5PA64</accession>
<dbReference type="InterPro" id="IPR051198">
    <property type="entry name" value="BchE-like"/>
</dbReference>
<protein>
    <submittedName>
        <fullName evidence="10">Radical SAM protein</fullName>
    </submittedName>
</protein>